<keyword evidence="10" id="KW-1185">Reference proteome</keyword>
<protein>
    <recommendedName>
        <fullName evidence="7">dAMP1 SANT/Myb-like domain-containing protein</fullName>
    </recommendedName>
</protein>
<reference evidence="9" key="3">
    <citation type="submission" date="2015-06" db="UniProtKB">
        <authorList>
            <consortium name="EnsemblProtists"/>
        </authorList>
    </citation>
    <scope>IDENTIFICATION</scope>
</reference>
<evidence type="ECO:0000256" key="1">
    <source>
        <dbReference type="ARBA" id="ARBA00004123"/>
    </source>
</evidence>
<dbReference type="GO" id="GO:0003714">
    <property type="term" value="F:transcription corepressor activity"/>
    <property type="evidence" value="ECO:0007669"/>
    <property type="project" value="TreeGrafter"/>
</dbReference>
<feature type="compositionally biased region" description="Basic and acidic residues" evidence="6">
    <location>
        <begin position="31"/>
        <end position="41"/>
    </location>
</feature>
<name>L1IQ25_GUITC</name>
<dbReference type="EnsemblProtists" id="EKX38381">
    <property type="protein sequence ID" value="EKX38381"/>
    <property type="gene ID" value="GUITHDRAFT_165239"/>
</dbReference>
<dbReference type="KEGG" id="gtt:GUITHDRAFT_165239"/>
<dbReference type="EMBL" id="JH993049">
    <property type="protein sequence ID" value="EKX38381.1"/>
    <property type="molecule type" value="Genomic_DNA"/>
</dbReference>
<dbReference type="OrthoDB" id="19740at2759"/>
<feature type="domain" description="DAMP1 SANT/Myb-like" evidence="7">
    <location>
        <begin position="99"/>
        <end position="186"/>
    </location>
</feature>
<evidence type="ECO:0000256" key="3">
    <source>
        <dbReference type="ARBA" id="ARBA00023015"/>
    </source>
</evidence>
<evidence type="ECO:0000256" key="4">
    <source>
        <dbReference type="ARBA" id="ARBA00023163"/>
    </source>
</evidence>
<evidence type="ECO:0000259" key="7">
    <source>
        <dbReference type="Pfam" id="PF16282"/>
    </source>
</evidence>
<dbReference type="PANTHER" id="PTHR12855:SF10">
    <property type="entry name" value="DNA METHYLTRANSFERASE 1-ASSOCIATED PROTEIN 1"/>
    <property type="match status" value="1"/>
</dbReference>
<keyword evidence="4" id="KW-0804">Transcription</keyword>
<keyword evidence="5" id="KW-0539">Nucleus</keyword>
<dbReference type="Proteomes" id="UP000011087">
    <property type="component" value="Unassembled WGS sequence"/>
</dbReference>
<dbReference type="PANTHER" id="PTHR12855">
    <property type="entry name" value="DNA METHYLTRANSFERASE 1-ASSOCIATED PROTEIN 1 FAMILY MEMBER"/>
    <property type="match status" value="1"/>
</dbReference>
<dbReference type="eggNOG" id="KOG2656">
    <property type="taxonomic scope" value="Eukaryota"/>
</dbReference>
<feature type="compositionally biased region" description="Low complexity" evidence="6">
    <location>
        <begin position="42"/>
        <end position="54"/>
    </location>
</feature>
<feature type="region of interest" description="Disordered" evidence="6">
    <location>
        <begin position="332"/>
        <end position="387"/>
    </location>
</feature>
<dbReference type="PaxDb" id="55529-EKX38381"/>
<dbReference type="GO" id="GO:0035267">
    <property type="term" value="C:NuA4 histone acetyltransferase complex"/>
    <property type="evidence" value="ECO:0007669"/>
    <property type="project" value="InterPro"/>
</dbReference>
<accession>L1IQ25</accession>
<feature type="compositionally biased region" description="Basic and acidic residues" evidence="6">
    <location>
        <begin position="244"/>
        <end position="254"/>
    </location>
</feature>
<dbReference type="InterPro" id="IPR032563">
    <property type="entry name" value="DAMP1_SANT-like"/>
</dbReference>
<dbReference type="Gene3D" id="1.10.10.60">
    <property type="entry name" value="Homeodomain-like"/>
    <property type="match status" value="1"/>
</dbReference>
<dbReference type="STRING" id="905079.L1IQ25"/>
<keyword evidence="3" id="KW-0805">Transcription regulation</keyword>
<dbReference type="AlphaFoldDB" id="L1IQ25"/>
<evidence type="ECO:0000256" key="2">
    <source>
        <dbReference type="ARBA" id="ARBA00022853"/>
    </source>
</evidence>
<feature type="compositionally biased region" description="Basic and acidic residues" evidence="6">
    <location>
        <begin position="334"/>
        <end position="347"/>
    </location>
</feature>
<feature type="region of interest" description="Disordered" evidence="6">
    <location>
        <begin position="15"/>
        <end position="54"/>
    </location>
</feature>
<dbReference type="GO" id="GO:0000122">
    <property type="term" value="P:negative regulation of transcription by RNA polymerase II"/>
    <property type="evidence" value="ECO:0007669"/>
    <property type="project" value="TreeGrafter"/>
</dbReference>
<dbReference type="OMA" id="ELRFIVI"/>
<feature type="compositionally biased region" description="Polar residues" evidence="6">
    <location>
        <begin position="355"/>
        <end position="371"/>
    </location>
</feature>
<feature type="region of interest" description="Disordered" evidence="6">
    <location>
        <begin position="244"/>
        <end position="263"/>
    </location>
</feature>
<dbReference type="Pfam" id="PF16282">
    <property type="entry name" value="SANT_DAMP1_like"/>
    <property type="match status" value="1"/>
</dbReference>
<evidence type="ECO:0000313" key="8">
    <source>
        <dbReference type="EMBL" id="EKX38381.1"/>
    </source>
</evidence>
<organism evidence="8">
    <name type="scientific">Guillardia theta (strain CCMP2712)</name>
    <name type="common">Cryptophyte</name>
    <dbReference type="NCBI Taxonomy" id="905079"/>
    <lineage>
        <taxon>Eukaryota</taxon>
        <taxon>Cryptophyceae</taxon>
        <taxon>Pyrenomonadales</taxon>
        <taxon>Geminigeraceae</taxon>
        <taxon>Guillardia</taxon>
    </lineage>
</organism>
<dbReference type="HOGENOM" id="CLU_714665_0_0_1"/>
<dbReference type="GO" id="GO:0006281">
    <property type="term" value="P:DNA repair"/>
    <property type="evidence" value="ECO:0007669"/>
    <property type="project" value="InterPro"/>
</dbReference>
<proteinExistence type="predicted"/>
<dbReference type="GO" id="GO:0000812">
    <property type="term" value="C:Swr1 complex"/>
    <property type="evidence" value="ECO:0007669"/>
    <property type="project" value="TreeGrafter"/>
</dbReference>
<reference evidence="10" key="2">
    <citation type="submission" date="2012-11" db="EMBL/GenBank/DDBJ databases">
        <authorList>
            <person name="Kuo A."/>
            <person name="Curtis B.A."/>
            <person name="Tanifuji G."/>
            <person name="Burki F."/>
            <person name="Gruber A."/>
            <person name="Irimia M."/>
            <person name="Maruyama S."/>
            <person name="Arias M.C."/>
            <person name="Ball S.G."/>
            <person name="Gile G.H."/>
            <person name="Hirakawa Y."/>
            <person name="Hopkins J.F."/>
            <person name="Rensing S.A."/>
            <person name="Schmutz J."/>
            <person name="Symeonidi A."/>
            <person name="Elias M."/>
            <person name="Eveleigh R.J."/>
            <person name="Herman E.K."/>
            <person name="Klute M.J."/>
            <person name="Nakayama T."/>
            <person name="Obornik M."/>
            <person name="Reyes-Prieto A."/>
            <person name="Armbrust E.V."/>
            <person name="Aves S.J."/>
            <person name="Beiko R.G."/>
            <person name="Coutinho P."/>
            <person name="Dacks J.B."/>
            <person name="Durnford D.G."/>
            <person name="Fast N.M."/>
            <person name="Green B.R."/>
            <person name="Grisdale C."/>
            <person name="Hempe F."/>
            <person name="Henrissat B."/>
            <person name="Hoppner M.P."/>
            <person name="Ishida K.-I."/>
            <person name="Kim E."/>
            <person name="Koreny L."/>
            <person name="Kroth P.G."/>
            <person name="Liu Y."/>
            <person name="Malik S.-B."/>
            <person name="Maier U.G."/>
            <person name="McRose D."/>
            <person name="Mock T."/>
            <person name="Neilson J.A."/>
            <person name="Onodera N.T."/>
            <person name="Poole A.M."/>
            <person name="Pritham E.J."/>
            <person name="Richards T.A."/>
            <person name="Rocap G."/>
            <person name="Roy S.W."/>
            <person name="Sarai C."/>
            <person name="Schaack S."/>
            <person name="Shirato S."/>
            <person name="Slamovits C.H."/>
            <person name="Spencer D.F."/>
            <person name="Suzuki S."/>
            <person name="Worden A.Z."/>
            <person name="Zauner S."/>
            <person name="Barry K."/>
            <person name="Bell C."/>
            <person name="Bharti A.K."/>
            <person name="Crow J.A."/>
            <person name="Grimwood J."/>
            <person name="Kramer R."/>
            <person name="Lindquist E."/>
            <person name="Lucas S."/>
            <person name="Salamov A."/>
            <person name="McFadden G.I."/>
            <person name="Lane C.E."/>
            <person name="Keeling P.J."/>
            <person name="Gray M.W."/>
            <person name="Grigoriev I.V."/>
            <person name="Archibald J.M."/>
        </authorList>
    </citation>
    <scope>NUCLEOTIDE SEQUENCE</scope>
    <source>
        <strain evidence="10">CCMP2712</strain>
    </source>
</reference>
<comment type="subcellular location">
    <subcellularLocation>
        <location evidence="1">Nucleus</location>
    </subcellularLocation>
</comment>
<gene>
    <name evidence="8" type="ORF">GUITHDRAFT_165239</name>
</gene>
<dbReference type="GeneID" id="17295107"/>
<dbReference type="InterPro" id="IPR027109">
    <property type="entry name" value="Swc4/Dmap1"/>
</dbReference>
<evidence type="ECO:0000313" key="10">
    <source>
        <dbReference type="Proteomes" id="UP000011087"/>
    </source>
</evidence>
<evidence type="ECO:0000256" key="6">
    <source>
        <dbReference type="SAM" id="MobiDB-lite"/>
    </source>
</evidence>
<sequence>MPSGSLSSYMRGMDLGDSPICLIPTPPPSLWRERKKEKEQQKAAQSQPPLPGGVVPPVILQQPNIQQQGWEWKTFANPARSDGLELRHWQRKGINLEEYPFAKFNKKESFNRIAPDPRAAVLKYNEEEYARHLTVSDWTKQETDELFKLVERFDLNFIVVNDRWNLSTPRSIDALKDRFYFCQRKLAELRNLCGDGDDGVLMTHPYNLEWETQRKMGMEKLFTRPKAEMKSELVILEQARKIDTNRKKKSQPDIKKKKGEVEEEAAACPPGSVALRSTIVTKSAERQSALKWLAGAGIYIHLSSQHTQAAFVQLCNDVITLMDWQKKVSKKKKDRESLFDKKQDLLRPLKKRKTAPSQRLQDGQAAASNLVGSAGGTPIPSGKGNRK</sequence>
<keyword evidence="2" id="KW-0156">Chromatin regulator</keyword>
<evidence type="ECO:0000313" key="9">
    <source>
        <dbReference type="EnsemblProtists" id="EKX38381"/>
    </source>
</evidence>
<dbReference type="RefSeq" id="XP_005825361.1">
    <property type="nucleotide sequence ID" value="XM_005825304.1"/>
</dbReference>
<reference evidence="8 10" key="1">
    <citation type="journal article" date="2012" name="Nature">
        <title>Algal genomes reveal evolutionary mosaicism and the fate of nucleomorphs.</title>
        <authorList>
            <consortium name="DOE Joint Genome Institute"/>
            <person name="Curtis B.A."/>
            <person name="Tanifuji G."/>
            <person name="Burki F."/>
            <person name="Gruber A."/>
            <person name="Irimia M."/>
            <person name="Maruyama S."/>
            <person name="Arias M.C."/>
            <person name="Ball S.G."/>
            <person name="Gile G.H."/>
            <person name="Hirakawa Y."/>
            <person name="Hopkins J.F."/>
            <person name="Kuo A."/>
            <person name="Rensing S.A."/>
            <person name="Schmutz J."/>
            <person name="Symeonidi A."/>
            <person name="Elias M."/>
            <person name="Eveleigh R.J."/>
            <person name="Herman E.K."/>
            <person name="Klute M.J."/>
            <person name="Nakayama T."/>
            <person name="Obornik M."/>
            <person name="Reyes-Prieto A."/>
            <person name="Armbrust E.V."/>
            <person name="Aves S.J."/>
            <person name="Beiko R.G."/>
            <person name="Coutinho P."/>
            <person name="Dacks J.B."/>
            <person name="Durnford D.G."/>
            <person name="Fast N.M."/>
            <person name="Green B.R."/>
            <person name="Grisdale C.J."/>
            <person name="Hempel F."/>
            <person name="Henrissat B."/>
            <person name="Hoppner M.P."/>
            <person name="Ishida K."/>
            <person name="Kim E."/>
            <person name="Koreny L."/>
            <person name="Kroth P.G."/>
            <person name="Liu Y."/>
            <person name="Malik S.B."/>
            <person name="Maier U.G."/>
            <person name="McRose D."/>
            <person name="Mock T."/>
            <person name="Neilson J.A."/>
            <person name="Onodera N.T."/>
            <person name="Poole A.M."/>
            <person name="Pritham E.J."/>
            <person name="Richards T.A."/>
            <person name="Rocap G."/>
            <person name="Roy S.W."/>
            <person name="Sarai C."/>
            <person name="Schaack S."/>
            <person name="Shirato S."/>
            <person name="Slamovits C.H."/>
            <person name="Spencer D.F."/>
            <person name="Suzuki S."/>
            <person name="Worden A.Z."/>
            <person name="Zauner S."/>
            <person name="Barry K."/>
            <person name="Bell C."/>
            <person name="Bharti A.K."/>
            <person name="Crow J.A."/>
            <person name="Grimwood J."/>
            <person name="Kramer R."/>
            <person name="Lindquist E."/>
            <person name="Lucas S."/>
            <person name="Salamov A."/>
            <person name="McFadden G.I."/>
            <person name="Lane C.E."/>
            <person name="Keeling P.J."/>
            <person name="Gray M.W."/>
            <person name="Grigoriev I.V."/>
            <person name="Archibald J.M."/>
        </authorList>
    </citation>
    <scope>NUCLEOTIDE SEQUENCE</scope>
    <source>
        <strain evidence="8 10">CCMP2712</strain>
    </source>
</reference>
<dbReference type="GO" id="GO:0006338">
    <property type="term" value="P:chromatin remodeling"/>
    <property type="evidence" value="ECO:0007669"/>
    <property type="project" value="InterPro"/>
</dbReference>
<evidence type="ECO:0000256" key="5">
    <source>
        <dbReference type="ARBA" id="ARBA00023242"/>
    </source>
</evidence>